<comment type="caution">
    <text evidence="3">The sequence shown here is derived from an EMBL/GenBank/DDBJ whole genome shotgun (WGS) entry which is preliminary data.</text>
</comment>
<evidence type="ECO:0000259" key="2">
    <source>
        <dbReference type="PROSITE" id="PS51688"/>
    </source>
</evidence>
<dbReference type="Gene3D" id="1.10.10.10">
    <property type="entry name" value="Winged helix-like DNA-binding domain superfamily/Winged helix DNA-binding domain"/>
    <property type="match status" value="1"/>
</dbReference>
<dbReference type="InterPro" id="IPR030392">
    <property type="entry name" value="S74_ICA"/>
</dbReference>
<proteinExistence type="predicted"/>
<feature type="domain" description="Peptidase S74" evidence="2">
    <location>
        <begin position="198"/>
        <end position="290"/>
    </location>
</feature>
<organism evidence="3 4">
    <name type="scientific">candidate division WWE3 bacterium CG08_land_8_20_14_0_20_41_10</name>
    <dbReference type="NCBI Taxonomy" id="1975085"/>
    <lineage>
        <taxon>Bacteria</taxon>
        <taxon>Katanobacteria</taxon>
    </lineage>
</organism>
<evidence type="ECO:0000256" key="1">
    <source>
        <dbReference type="SAM" id="Coils"/>
    </source>
</evidence>
<dbReference type="PROSITE" id="PS51688">
    <property type="entry name" value="ICA"/>
    <property type="match status" value="1"/>
</dbReference>
<dbReference type="Proteomes" id="UP000231252">
    <property type="component" value="Unassembled WGS sequence"/>
</dbReference>
<evidence type="ECO:0000313" key="3">
    <source>
        <dbReference type="EMBL" id="PIS22144.1"/>
    </source>
</evidence>
<evidence type="ECO:0000313" key="4">
    <source>
        <dbReference type="Proteomes" id="UP000231252"/>
    </source>
</evidence>
<sequence>MRTVAGDITVREDDNGNNAVRLSASNTYGTLQAYLNGVIAVQLSADGSTNSFINAGNVGIGTTGPGKRLDVYDTSAAQLRVYGWDRVLGANTTGGQIQIGGHATDFAELYNTNGVFYITNTYNNAAGDIRFKTKTAGTAVDAVTIQASGNVGIGTTNPLQKLHVIGEARISGLASANYYVCVDANGDLFESATACAGSDIALKENIQPLASALLGVLDLSPVSFDWIDKQGRGSAREVGFIAQEMEKIFPQVVRTNPDGFKGIKYDVFSAVLTRAIQEQELKIEDLATQVENLTTLPDTPQNEPTSETAFLFTREMYQSTQDYLASLNLKLSDLETAKLAESSRIDLIQSDLDAVKAQLDKMGESTQSSESSASATPSSILIAIENIYNEFKSTLEALGIIKGEDGGLIMQNSLSVLGEATLIDLNITGKLTLGLLQIDGMQKIGESREASIGTVSGDLYIMPASSGLLRFMGDKIAMDTKGNLAMNEGIIMGNKSFRDAVKLTAGETTIEVAKEWESVPTSVAVTPSYNTKVWVEHVNATGFEIQVDSESDKEETLYWIAIW</sequence>
<name>A0A2H0XB33_UNCKA</name>
<gene>
    <name evidence="3" type="ORF">COT50_03365</name>
</gene>
<dbReference type="AlphaFoldDB" id="A0A2H0XB33"/>
<reference evidence="4" key="1">
    <citation type="submission" date="2017-09" db="EMBL/GenBank/DDBJ databases">
        <title>Depth-based differentiation of microbial function through sediment-hosted aquifers and enrichment of novel symbionts in the deep terrestrial subsurface.</title>
        <authorList>
            <person name="Probst A.J."/>
            <person name="Ladd B."/>
            <person name="Jarett J.K."/>
            <person name="Geller-Mcgrath D.E."/>
            <person name="Sieber C.M.K."/>
            <person name="Emerson J.B."/>
            <person name="Anantharaman K."/>
            <person name="Thomas B.C."/>
            <person name="Malmstrom R."/>
            <person name="Stieglmeier M."/>
            <person name="Klingl A."/>
            <person name="Woyke T."/>
            <person name="Ryan C.M."/>
            <person name="Banfield J.F."/>
        </authorList>
    </citation>
    <scope>NUCLEOTIDE SEQUENCE [LARGE SCALE GENOMIC DNA]</scope>
</reference>
<accession>A0A2H0XB33</accession>
<dbReference type="EMBL" id="PEYU01000076">
    <property type="protein sequence ID" value="PIS22144.1"/>
    <property type="molecule type" value="Genomic_DNA"/>
</dbReference>
<keyword evidence="1" id="KW-0175">Coiled coil</keyword>
<feature type="coiled-coil region" evidence="1">
    <location>
        <begin position="269"/>
        <end position="296"/>
    </location>
</feature>
<dbReference type="Pfam" id="PF13884">
    <property type="entry name" value="Peptidase_S74"/>
    <property type="match status" value="1"/>
</dbReference>
<protein>
    <recommendedName>
        <fullName evidence="2">Peptidase S74 domain-containing protein</fullName>
    </recommendedName>
</protein>
<dbReference type="InterPro" id="IPR036388">
    <property type="entry name" value="WH-like_DNA-bd_sf"/>
</dbReference>